<protein>
    <submittedName>
        <fullName evidence="7">Biosynthetic-type acetolactate synthase large subunit</fullName>
    </submittedName>
</protein>
<reference evidence="8" key="1">
    <citation type="journal article" date="2019" name="Int. J. Syst. Evol. Microbiol.">
        <title>The Global Catalogue of Microorganisms (GCM) 10K type strain sequencing project: providing services to taxonomists for standard genome sequencing and annotation.</title>
        <authorList>
            <consortium name="The Broad Institute Genomics Platform"/>
            <consortium name="The Broad Institute Genome Sequencing Center for Infectious Disease"/>
            <person name="Wu L."/>
            <person name="Ma J."/>
        </authorList>
    </citation>
    <scope>NUCLEOTIDE SEQUENCE [LARGE SCALE GENOMIC DNA]</scope>
    <source>
        <strain evidence="8">JCM 6886</strain>
    </source>
</reference>
<dbReference type="InterPro" id="IPR012000">
    <property type="entry name" value="Thiamin_PyroP_enz_cen_dom"/>
</dbReference>
<dbReference type="InterPro" id="IPR012001">
    <property type="entry name" value="Thiamin_PyroP_enz_TPP-bd_dom"/>
</dbReference>
<evidence type="ECO:0000259" key="4">
    <source>
        <dbReference type="Pfam" id="PF00205"/>
    </source>
</evidence>
<comment type="similarity">
    <text evidence="1 3">Belongs to the TPP enzyme family.</text>
</comment>
<keyword evidence="8" id="KW-1185">Reference proteome</keyword>
<dbReference type="Pfam" id="PF02775">
    <property type="entry name" value="TPP_enzyme_C"/>
    <property type="match status" value="1"/>
</dbReference>
<organism evidence="7 8">
    <name type="scientific">Methylophaga marina</name>
    <dbReference type="NCBI Taxonomy" id="45495"/>
    <lineage>
        <taxon>Bacteria</taxon>
        <taxon>Pseudomonadati</taxon>
        <taxon>Pseudomonadota</taxon>
        <taxon>Gammaproteobacteria</taxon>
        <taxon>Thiotrichales</taxon>
        <taxon>Piscirickettsiaceae</taxon>
        <taxon>Methylophaga</taxon>
    </lineage>
</organism>
<dbReference type="SUPFAM" id="SSF52467">
    <property type="entry name" value="DHS-like NAD/FAD-binding domain"/>
    <property type="match status" value="1"/>
</dbReference>
<dbReference type="InterPro" id="IPR029061">
    <property type="entry name" value="THDP-binding"/>
</dbReference>
<dbReference type="InterPro" id="IPR029035">
    <property type="entry name" value="DHS-like_NAD/FAD-binding_dom"/>
</dbReference>
<dbReference type="Pfam" id="PF00205">
    <property type="entry name" value="TPP_enzyme_M"/>
    <property type="match status" value="1"/>
</dbReference>
<feature type="domain" description="Thiamine pyrophosphate enzyme central" evidence="4">
    <location>
        <begin position="198"/>
        <end position="335"/>
    </location>
</feature>
<evidence type="ECO:0000313" key="8">
    <source>
        <dbReference type="Proteomes" id="UP001501476"/>
    </source>
</evidence>
<dbReference type="PANTHER" id="PTHR18968">
    <property type="entry name" value="THIAMINE PYROPHOSPHATE ENZYMES"/>
    <property type="match status" value="1"/>
</dbReference>
<evidence type="ECO:0000256" key="2">
    <source>
        <dbReference type="ARBA" id="ARBA00023052"/>
    </source>
</evidence>
<feature type="domain" description="Thiamine pyrophosphate enzyme N-terminal TPP-binding" evidence="6">
    <location>
        <begin position="5"/>
        <end position="127"/>
    </location>
</feature>
<evidence type="ECO:0000259" key="6">
    <source>
        <dbReference type="Pfam" id="PF02776"/>
    </source>
</evidence>
<dbReference type="EMBL" id="BAAADG010000006">
    <property type="protein sequence ID" value="GAA0228908.1"/>
    <property type="molecule type" value="Genomic_DNA"/>
</dbReference>
<dbReference type="Gene3D" id="3.40.50.970">
    <property type="match status" value="2"/>
</dbReference>
<dbReference type="InterPro" id="IPR011766">
    <property type="entry name" value="TPP_enzyme_TPP-bd"/>
</dbReference>
<dbReference type="PANTHER" id="PTHR18968:SF142">
    <property type="entry name" value="ACETOLACTATE SYNTHASE"/>
    <property type="match status" value="1"/>
</dbReference>
<name>A0ABP3DCR5_9GAMM</name>
<feature type="domain" description="Thiamine pyrophosphate enzyme TPP-binding" evidence="5">
    <location>
        <begin position="412"/>
        <end position="548"/>
    </location>
</feature>
<proteinExistence type="inferred from homology"/>
<dbReference type="InterPro" id="IPR045229">
    <property type="entry name" value="TPP_enz"/>
</dbReference>
<dbReference type="SUPFAM" id="SSF52518">
    <property type="entry name" value="Thiamin diphosphate-binding fold (THDP-binding)"/>
    <property type="match status" value="2"/>
</dbReference>
<accession>A0ABP3DCR5</accession>
<sequence length="607" mass="66113">MSEQRVADYIFARVADLGVKEVFLLPGGGAMHLVDALGQNPDITFIPTHHEQAAAIAAEAYSRVNETLGVALVTTGPGATNALTAVAGAWIESVPLLIISGQVKRADMKDDSGVRQMGPQEVDIVSMVKPITKYAITVDEPENIGLYLDKALHEAMTGRKGPVWLDVPLDVQASLIEPEELARDESNTDNESDCALELDEVIQLIQQAERPIILAGHGIRLSGAADAFKQLYEKTGIPVLTTWNSLDLIPYEHSLCAGRPGSVALRPANFAAQNCDLLISIGARLDNVVTAHNPQNFAQYADKVIVDIDASELKKHQLPKARLIQANAKTFIEQLNTELPQHKADYSAWITKIADWKQRYPRCDGEKFPEHGQISHYHFIDRLSTLTKANELIITGSSGLAVEVFYSTFVNKTGQRIFLTSGLGSMGYGLPAAIGGCLASGKKPVVSVEGDGSLQLNLQELSTLKSLNLPIRLFIMNNNGYASIRNTQRNYFDERYVATGQEAGLLIPDLVKLAEAIGLEAIRINDASELDEKIQYVLNHPGPILCDITIIKDEALWPKVSAIPQANGSMISMPLEDMTPLLSLEKLKQEMLVSLADISQQVVRGDG</sequence>
<dbReference type="Proteomes" id="UP001501476">
    <property type="component" value="Unassembled WGS sequence"/>
</dbReference>
<dbReference type="Pfam" id="PF02776">
    <property type="entry name" value="TPP_enzyme_N"/>
    <property type="match status" value="1"/>
</dbReference>
<evidence type="ECO:0000256" key="1">
    <source>
        <dbReference type="ARBA" id="ARBA00007812"/>
    </source>
</evidence>
<dbReference type="Gene3D" id="3.40.50.1220">
    <property type="entry name" value="TPP-binding domain"/>
    <property type="match status" value="1"/>
</dbReference>
<dbReference type="CDD" id="cd07035">
    <property type="entry name" value="TPP_PYR_POX_like"/>
    <property type="match status" value="1"/>
</dbReference>
<evidence type="ECO:0000256" key="3">
    <source>
        <dbReference type="RuleBase" id="RU362132"/>
    </source>
</evidence>
<comment type="caution">
    <text evidence="7">The sequence shown here is derived from an EMBL/GenBank/DDBJ whole genome shotgun (WGS) entry which is preliminary data.</text>
</comment>
<dbReference type="RefSeq" id="WP_286305610.1">
    <property type="nucleotide sequence ID" value="NZ_AP027741.1"/>
</dbReference>
<evidence type="ECO:0000259" key="5">
    <source>
        <dbReference type="Pfam" id="PF02775"/>
    </source>
</evidence>
<evidence type="ECO:0000313" key="7">
    <source>
        <dbReference type="EMBL" id="GAA0228908.1"/>
    </source>
</evidence>
<keyword evidence="2 3" id="KW-0786">Thiamine pyrophosphate</keyword>
<gene>
    <name evidence="7" type="primary">ilvB</name>
    <name evidence="7" type="ORF">GCM10008964_20400</name>
</gene>